<dbReference type="Pfam" id="PF00583">
    <property type="entry name" value="Acetyltransf_1"/>
    <property type="match status" value="1"/>
</dbReference>
<dbReference type="PANTHER" id="PTHR43305:SF1">
    <property type="entry name" value="FAMILY N-ACETYLTRANSFERASE, PUTATIVE (AFU_ORTHOLOGUE AFUA_2G01380)-RELATED"/>
    <property type="match status" value="1"/>
</dbReference>
<protein>
    <recommendedName>
        <fullName evidence="1">N-acetyltransferase domain-containing protein</fullName>
    </recommendedName>
</protein>
<dbReference type="Gene3D" id="3.40.630.30">
    <property type="match status" value="1"/>
</dbReference>
<dbReference type="CDD" id="cd04301">
    <property type="entry name" value="NAT_SF"/>
    <property type="match status" value="1"/>
</dbReference>
<dbReference type="RefSeq" id="WP_344765536.1">
    <property type="nucleotide sequence ID" value="NZ_BAABAK010000004.1"/>
</dbReference>
<dbReference type="InterPro" id="IPR016181">
    <property type="entry name" value="Acyl_CoA_acyltransferase"/>
</dbReference>
<gene>
    <name evidence="2" type="ORF">GCM10022246_10100</name>
</gene>
<feature type="domain" description="N-acetyltransferase" evidence="1">
    <location>
        <begin position="22"/>
        <end position="163"/>
    </location>
</feature>
<evidence type="ECO:0000313" key="2">
    <source>
        <dbReference type="EMBL" id="GAA3958515.1"/>
    </source>
</evidence>
<dbReference type="InterPro" id="IPR052777">
    <property type="entry name" value="Acetyltransferase_Enz"/>
</dbReference>
<accession>A0ABP7P3I2</accession>
<reference evidence="3" key="1">
    <citation type="journal article" date="2019" name="Int. J. Syst. Evol. Microbiol.">
        <title>The Global Catalogue of Microorganisms (GCM) 10K type strain sequencing project: providing services to taxonomists for standard genome sequencing and annotation.</title>
        <authorList>
            <consortium name="The Broad Institute Genomics Platform"/>
            <consortium name="The Broad Institute Genome Sequencing Center for Infectious Disease"/>
            <person name="Wu L."/>
            <person name="Ma J."/>
        </authorList>
    </citation>
    <scope>NUCLEOTIDE SEQUENCE [LARGE SCALE GENOMIC DNA]</scope>
    <source>
        <strain evidence="3">JCM 17338</strain>
    </source>
</reference>
<dbReference type="Proteomes" id="UP001501081">
    <property type="component" value="Unassembled WGS sequence"/>
</dbReference>
<dbReference type="PANTHER" id="PTHR43305">
    <property type="entry name" value="FAMILY N-ACETYLTRANSFERASE, PUTATIVE (AFU_ORTHOLOGUE AFUA_2G01380)-RELATED"/>
    <property type="match status" value="1"/>
</dbReference>
<dbReference type="InterPro" id="IPR000182">
    <property type="entry name" value="GNAT_dom"/>
</dbReference>
<evidence type="ECO:0000313" key="3">
    <source>
        <dbReference type="Proteomes" id="UP001501081"/>
    </source>
</evidence>
<sequence>MEEEKTERKDIIIVAYEMKYHAAFKAINEEWISTHFQMEQEDYNSLENPQEFILNRGGKILVALLNNKPVGVCALIKMKDSEYDFEMAKMAVSPEARGKKIGWLLGIKIIETAKAIGAKTLYLESNTILKPAISLYYKLGFEKIVEQHTAYKRCNIQMKLELNNLK</sequence>
<comment type="caution">
    <text evidence="2">The sequence shown here is derived from an EMBL/GenBank/DDBJ whole genome shotgun (WGS) entry which is preliminary data.</text>
</comment>
<dbReference type="EMBL" id="BAABAK010000004">
    <property type="protein sequence ID" value="GAA3958515.1"/>
    <property type="molecule type" value="Genomic_DNA"/>
</dbReference>
<evidence type="ECO:0000259" key="1">
    <source>
        <dbReference type="PROSITE" id="PS51186"/>
    </source>
</evidence>
<dbReference type="SUPFAM" id="SSF55729">
    <property type="entry name" value="Acyl-CoA N-acyltransferases (Nat)"/>
    <property type="match status" value="1"/>
</dbReference>
<proteinExistence type="predicted"/>
<dbReference type="PROSITE" id="PS51186">
    <property type="entry name" value="GNAT"/>
    <property type="match status" value="1"/>
</dbReference>
<keyword evidence="3" id="KW-1185">Reference proteome</keyword>
<organism evidence="2 3">
    <name type="scientific">Pedobacter ginsengiterrae</name>
    <dbReference type="NCBI Taxonomy" id="871696"/>
    <lineage>
        <taxon>Bacteria</taxon>
        <taxon>Pseudomonadati</taxon>
        <taxon>Bacteroidota</taxon>
        <taxon>Sphingobacteriia</taxon>
        <taxon>Sphingobacteriales</taxon>
        <taxon>Sphingobacteriaceae</taxon>
        <taxon>Pedobacter</taxon>
    </lineage>
</organism>
<name>A0ABP7P3I2_9SPHI</name>